<proteinExistence type="predicted"/>
<evidence type="ECO:0000313" key="4">
    <source>
        <dbReference type="EMBL" id="VEN37571.1"/>
    </source>
</evidence>
<organism evidence="4 5">
    <name type="scientific">Callosobruchus maculatus</name>
    <name type="common">Southern cowpea weevil</name>
    <name type="synonym">Pulse bruchid</name>
    <dbReference type="NCBI Taxonomy" id="64391"/>
    <lineage>
        <taxon>Eukaryota</taxon>
        <taxon>Metazoa</taxon>
        <taxon>Ecdysozoa</taxon>
        <taxon>Arthropoda</taxon>
        <taxon>Hexapoda</taxon>
        <taxon>Insecta</taxon>
        <taxon>Pterygota</taxon>
        <taxon>Neoptera</taxon>
        <taxon>Endopterygota</taxon>
        <taxon>Coleoptera</taxon>
        <taxon>Polyphaga</taxon>
        <taxon>Cucujiformia</taxon>
        <taxon>Chrysomeloidea</taxon>
        <taxon>Chrysomelidae</taxon>
        <taxon>Bruchinae</taxon>
        <taxon>Bruchini</taxon>
        <taxon>Callosobruchus</taxon>
    </lineage>
</organism>
<keyword evidence="3" id="KW-0812">Transmembrane</keyword>
<evidence type="ECO:0000256" key="3">
    <source>
        <dbReference type="SAM" id="Phobius"/>
    </source>
</evidence>
<gene>
    <name evidence="4" type="ORF">CALMAC_LOCUS2781</name>
</gene>
<evidence type="ECO:0000256" key="2">
    <source>
        <dbReference type="SAM" id="MobiDB-lite"/>
    </source>
</evidence>
<name>A0A653BPP8_CALMS</name>
<dbReference type="GO" id="GO:0005886">
    <property type="term" value="C:plasma membrane"/>
    <property type="evidence" value="ECO:0007669"/>
    <property type="project" value="TreeGrafter"/>
</dbReference>
<dbReference type="PANTHER" id="PTHR11686:SF9">
    <property type="entry name" value="RE13973P"/>
    <property type="match status" value="1"/>
</dbReference>
<dbReference type="OrthoDB" id="6781265at2759"/>
<dbReference type="InterPro" id="IPR000101">
    <property type="entry name" value="GGT_peptidase"/>
</dbReference>
<evidence type="ECO:0000256" key="1">
    <source>
        <dbReference type="PIRSR" id="PIRSR600101-2"/>
    </source>
</evidence>
<dbReference type="AlphaFoldDB" id="A0A653BPP8"/>
<keyword evidence="3" id="KW-0472">Membrane</keyword>
<reference evidence="4 5" key="1">
    <citation type="submission" date="2019-01" db="EMBL/GenBank/DDBJ databases">
        <authorList>
            <person name="Sayadi A."/>
        </authorList>
    </citation>
    <scope>NUCLEOTIDE SEQUENCE [LARGE SCALE GENOMIC DNA]</scope>
</reference>
<dbReference type="PANTHER" id="PTHR11686">
    <property type="entry name" value="GAMMA GLUTAMYL TRANSPEPTIDASE"/>
    <property type="match status" value="1"/>
</dbReference>
<dbReference type="GO" id="GO:0006751">
    <property type="term" value="P:glutathione catabolic process"/>
    <property type="evidence" value="ECO:0007669"/>
    <property type="project" value="InterPro"/>
</dbReference>
<evidence type="ECO:0000313" key="5">
    <source>
        <dbReference type="Proteomes" id="UP000410492"/>
    </source>
</evidence>
<accession>A0A653BPP8</accession>
<dbReference type="Pfam" id="PF01019">
    <property type="entry name" value="G_glu_transpept"/>
    <property type="match status" value="1"/>
</dbReference>
<keyword evidence="5" id="KW-1185">Reference proteome</keyword>
<dbReference type="GO" id="GO:0036374">
    <property type="term" value="F:glutathione hydrolase activity"/>
    <property type="evidence" value="ECO:0007669"/>
    <property type="project" value="InterPro"/>
</dbReference>
<feature type="compositionally biased region" description="Basic and acidic residues" evidence="2">
    <location>
        <begin position="168"/>
        <end position="178"/>
    </location>
</feature>
<feature type="binding site" evidence="1">
    <location>
        <position position="160"/>
    </location>
    <ligand>
        <name>L-glutamate</name>
        <dbReference type="ChEBI" id="CHEBI:29985"/>
    </ligand>
</feature>
<sequence>MRRYSGDLERNPFINGTLSRVGKDHKMSRAGTKARKKYVIAAVILVLVIVILVLAFATNVFSKKESTKEEKLVPPNPTKPLPSSASRLHVFEKGAVCADGPPCAEIGKSILQKNGSAVDATIAAMFCNGIVTMQSMGLGGGFLMTIYIKAEREAYSLNAREKAPMNAKDELYKDDPKKTKNGKLIGF</sequence>
<keyword evidence="3" id="KW-1133">Transmembrane helix</keyword>
<dbReference type="InterPro" id="IPR029055">
    <property type="entry name" value="Ntn_hydrolases_N"/>
</dbReference>
<dbReference type="Proteomes" id="UP000410492">
    <property type="component" value="Unassembled WGS sequence"/>
</dbReference>
<feature type="region of interest" description="Disordered" evidence="2">
    <location>
        <begin position="168"/>
        <end position="187"/>
    </location>
</feature>
<evidence type="ECO:0008006" key="6">
    <source>
        <dbReference type="Google" id="ProtNLM"/>
    </source>
</evidence>
<dbReference type="SUPFAM" id="SSF56235">
    <property type="entry name" value="N-terminal nucleophile aminohydrolases (Ntn hydrolases)"/>
    <property type="match status" value="1"/>
</dbReference>
<feature type="transmembrane region" description="Helical" evidence="3">
    <location>
        <begin position="38"/>
        <end position="61"/>
    </location>
</feature>
<dbReference type="EMBL" id="CAACVG010003524">
    <property type="protein sequence ID" value="VEN37571.1"/>
    <property type="molecule type" value="Genomic_DNA"/>
</dbReference>
<protein>
    <recommendedName>
        <fullName evidence="6">Gamma-glutamyltranspeptidase 1</fullName>
    </recommendedName>
</protein>